<dbReference type="AlphaFoldDB" id="A0A379W304"/>
<keyword evidence="2" id="KW-0732">Signal</keyword>
<accession>A0A379W304</accession>
<feature type="compositionally biased region" description="Basic residues" evidence="1">
    <location>
        <begin position="75"/>
        <end position="84"/>
    </location>
</feature>
<dbReference type="EMBL" id="UGXS01000004">
    <property type="protein sequence ID" value="SUH13501.1"/>
    <property type="molecule type" value="Genomic_DNA"/>
</dbReference>
<dbReference type="Proteomes" id="UP000255509">
    <property type="component" value="Unassembled WGS sequence"/>
</dbReference>
<feature type="chain" id="PRO_5017036764" description="Lipoprotein" evidence="2">
    <location>
        <begin position="19"/>
        <end position="124"/>
    </location>
</feature>
<feature type="region of interest" description="Disordered" evidence="1">
    <location>
        <begin position="65"/>
        <end position="124"/>
    </location>
</feature>
<organism evidence="3 4">
    <name type="scientific">Salmonella enterica I</name>
    <dbReference type="NCBI Taxonomy" id="59201"/>
    <lineage>
        <taxon>Bacteria</taxon>
        <taxon>Pseudomonadati</taxon>
        <taxon>Pseudomonadota</taxon>
        <taxon>Gammaproteobacteria</taxon>
        <taxon>Enterobacterales</taxon>
        <taxon>Enterobacteriaceae</taxon>
        <taxon>Salmonella</taxon>
    </lineage>
</organism>
<evidence type="ECO:0000256" key="2">
    <source>
        <dbReference type="SAM" id="SignalP"/>
    </source>
</evidence>
<name>A0A379W304_SALET</name>
<proteinExistence type="predicted"/>
<protein>
    <recommendedName>
        <fullName evidence="5">Lipoprotein</fullName>
    </recommendedName>
</protein>
<gene>
    <name evidence="3" type="ORF">NCTC8258_01144</name>
</gene>
<evidence type="ECO:0000256" key="1">
    <source>
        <dbReference type="SAM" id="MobiDB-lite"/>
    </source>
</evidence>
<feature type="signal peptide" evidence="2">
    <location>
        <begin position="1"/>
        <end position="18"/>
    </location>
</feature>
<reference evidence="3 4" key="1">
    <citation type="submission" date="2018-06" db="EMBL/GenBank/DDBJ databases">
        <authorList>
            <consortium name="Pathogen Informatics"/>
            <person name="Doyle S."/>
        </authorList>
    </citation>
    <scope>NUCLEOTIDE SEQUENCE [LARGE SCALE GENOMIC DNA]</scope>
    <source>
        <strain evidence="3 4">NCTC8258</strain>
    </source>
</reference>
<feature type="region of interest" description="Disordered" evidence="1">
    <location>
        <begin position="23"/>
        <end position="43"/>
    </location>
</feature>
<dbReference type="PROSITE" id="PS51257">
    <property type="entry name" value="PROKAR_LIPOPROTEIN"/>
    <property type="match status" value="1"/>
</dbReference>
<sequence length="124" mass="13492">MNLSFRFHALPLMLVALAGCATQGKPPPTISLDEPVQAQPLPEPPAPVEVVAVPEVLPMPAQLMPVPEAEDAKPRPSRPTRRCASRGPMPRPASRRRARATSTRFRCGPSPMARSIRSMRPWAA</sequence>
<evidence type="ECO:0008006" key="5">
    <source>
        <dbReference type="Google" id="ProtNLM"/>
    </source>
</evidence>
<evidence type="ECO:0000313" key="4">
    <source>
        <dbReference type="Proteomes" id="UP000255509"/>
    </source>
</evidence>
<evidence type="ECO:0000313" key="3">
    <source>
        <dbReference type="EMBL" id="SUH13501.1"/>
    </source>
</evidence>